<dbReference type="GO" id="GO:0102559">
    <property type="term" value="F:peptide chain release factor N(5)-glutamine methyltransferase activity"/>
    <property type="evidence" value="ECO:0007669"/>
    <property type="project" value="UniProtKB-EC"/>
</dbReference>
<evidence type="ECO:0000313" key="9">
    <source>
        <dbReference type="EMBL" id="PRW64633.1"/>
    </source>
</evidence>
<accession>A0A2T0H022</accession>
<evidence type="ECO:0000313" key="10">
    <source>
        <dbReference type="Proteomes" id="UP000239352"/>
    </source>
</evidence>
<dbReference type="EC" id="2.1.1.297" evidence="5"/>
<evidence type="ECO:0000256" key="6">
    <source>
        <dbReference type="SAM" id="MobiDB-lite"/>
    </source>
</evidence>
<comment type="caution">
    <text evidence="5">Lacks conserved residue(s) required for the propagation of feature annotation.</text>
</comment>
<evidence type="ECO:0000256" key="2">
    <source>
        <dbReference type="ARBA" id="ARBA00022679"/>
    </source>
</evidence>
<dbReference type="PANTHER" id="PTHR18895:SF74">
    <property type="entry name" value="MTRF1L RELEASE FACTOR GLUTAMINE METHYLTRANSFERASE"/>
    <property type="match status" value="1"/>
</dbReference>
<dbReference type="Proteomes" id="UP000239352">
    <property type="component" value="Unassembled WGS sequence"/>
</dbReference>
<keyword evidence="3 5" id="KW-0949">S-adenosyl-L-methionine</keyword>
<dbReference type="HAMAP" id="MF_02126">
    <property type="entry name" value="RF_methyltr_PrmC"/>
    <property type="match status" value="1"/>
</dbReference>
<dbReference type="PROSITE" id="PS00092">
    <property type="entry name" value="N6_MTASE"/>
    <property type="match status" value="1"/>
</dbReference>
<keyword evidence="2 5" id="KW-0808">Transferase</keyword>
<evidence type="ECO:0000259" key="7">
    <source>
        <dbReference type="Pfam" id="PF05175"/>
    </source>
</evidence>
<name>A0A2T0H022_ACTMO</name>
<dbReference type="GO" id="GO:0003676">
    <property type="term" value="F:nucleic acid binding"/>
    <property type="evidence" value="ECO:0007669"/>
    <property type="project" value="InterPro"/>
</dbReference>
<comment type="function">
    <text evidence="5">Methylates the class 1 translation termination release factors RF1/PrfA and RF2/PrfB on the glutamine residue of the universally conserved GGQ motif.</text>
</comment>
<proteinExistence type="inferred from homology"/>
<dbReference type="GO" id="GO:0032259">
    <property type="term" value="P:methylation"/>
    <property type="evidence" value="ECO:0007669"/>
    <property type="project" value="UniProtKB-KW"/>
</dbReference>
<feature type="domain" description="Methyltransferase small" evidence="7">
    <location>
        <begin position="132"/>
        <end position="221"/>
    </location>
</feature>
<dbReference type="STRING" id="1050202.GCA_000384035_02683"/>
<dbReference type="Pfam" id="PF05175">
    <property type="entry name" value="MTS"/>
    <property type="match status" value="1"/>
</dbReference>
<dbReference type="InterPro" id="IPR040758">
    <property type="entry name" value="PrmC_N"/>
</dbReference>
<dbReference type="InParanoid" id="A0A2T0H022"/>
<evidence type="ECO:0000256" key="3">
    <source>
        <dbReference type="ARBA" id="ARBA00022691"/>
    </source>
</evidence>
<dbReference type="InterPro" id="IPR002052">
    <property type="entry name" value="DNA_methylase_N6_adenine_CS"/>
</dbReference>
<keyword evidence="1 5" id="KW-0489">Methyltransferase</keyword>
<sequence length="328" mass="34154">MTAGTGAGTECSGAGASGARDAPVHGSPLRPAILEGERVLDAAGVPSARAEVEMLAAHLLGTERTGLVMFPRVEPFVLDSLGELVRRRAERVPLQHLTGTAILGGVTLAVGPGVFVPRPETEWLLERGLRWLRDRRDPVVVDLCTGSGALALALAHERPDARVFAVDNDRAALEWAHHNAALRRELGDTPIEVIAGDVTDPDLLAERAGSADLVVCNPPYVPEGTPVPPEVGEHDPHGAVFAGGDGLELVPHVVARAEGLLRPGGLLGVEHDETHGGAVAALMRRRPTLAGVETHPDLTGRPRFATAVLSGETDSAGTGSAQAVDELA</sequence>
<dbReference type="InterPro" id="IPR029063">
    <property type="entry name" value="SAM-dependent_MTases_sf"/>
</dbReference>
<feature type="binding site" evidence="5">
    <location>
        <position position="217"/>
    </location>
    <ligand>
        <name>S-adenosyl-L-methionine</name>
        <dbReference type="ChEBI" id="CHEBI:59789"/>
    </ligand>
</feature>
<dbReference type="PANTHER" id="PTHR18895">
    <property type="entry name" value="HEMK METHYLTRANSFERASE"/>
    <property type="match status" value="1"/>
</dbReference>
<evidence type="ECO:0000256" key="5">
    <source>
        <dbReference type="HAMAP-Rule" id="MF_02126"/>
    </source>
</evidence>
<keyword evidence="10" id="KW-1185">Reference proteome</keyword>
<dbReference type="Gene3D" id="3.40.50.150">
    <property type="entry name" value="Vaccinia Virus protein VP39"/>
    <property type="match status" value="1"/>
</dbReference>
<feature type="region of interest" description="Disordered" evidence="6">
    <location>
        <begin position="1"/>
        <end position="28"/>
    </location>
</feature>
<dbReference type="AlphaFoldDB" id="A0A2T0H022"/>
<comment type="similarity">
    <text evidence="5">Belongs to the protein N5-glutamine methyltransferase family. PrmC subfamily.</text>
</comment>
<dbReference type="InterPro" id="IPR004556">
    <property type="entry name" value="HemK-like"/>
</dbReference>
<dbReference type="InterPro" id="IPR050320">
    <property type="entry name" value="N5-glutamine_MTase"/>
</dbReference>
<feature type="domain" description="Release factor glutamine methyltransferase N-terminal" evidence="8">
    <location>
        <begin position="34"/>
        <end position="99"/>
    </location>
</feature>
<dbReference type="NCBIfam" id="TIGR03534">
    <property type="entry name" value="RF_mod_PrmC"/>
    <property type="match status" value="1"/>
</dbReference>
<dbReference type="Gene3D" id="1.10.8.10">
    <property type="entry name" value="DNA helicase RuvA subunit, C-terminal domain"/>
    <property type="match status" value="1"/>
</dbReference>
<dbReference type="FunCoup" id="A0A2T0H022">
    <property type="interactions" value="322"/>
</dbReference>
<dbReference type="EMBL" id="PVSR01000003">
    <property type="protein sequence ID" value="PRW64633.1"/>
    <property type="molecule type" value="Genomic_DNA"/>
</dbReference>
<dbReference type="InterPro" id="IPR007848">
    <property type="entry name" value="Small_mtfrase_dom"/>
</dbReference>
<evidence type="ECO:0000259" key="8">
    <source>
        <dbReference type="Pfam" id="PF17827"/>
    </source>
</evidence>
<dbReference type="InterPro" id="IPR019874">
    <property type="entry name" value="RF_methyltr_PrmC"/>
</dbReference>
<dbReference type="CDD" id="cd02440">
    <property type="entry name" value="AdoMet_MTases"/>
    <property type="match status" value="1"/>
</dbReference>
<gene>
    <name evidence="5 9" type="primary">prmC</name>
    <name evidence="9" type="ORF">CEP50_04600</name>
</gene>
<organism evidence="9 10">
    <name type="scientific">Actinopolyspora mortivallis</name>
    <dbReference type="NCBI Taxonomy" id="33906"/>
    <lineage>
        <taxon>Bacteria</taxon>
        <taxon>Bacillati</taxon>
        <taxon>Actinomycetota</taxon>
        <taxon>Actinomycetes</taxon>
        <taxon>Actinopolysporales</taxon>
        <taxon>Actinopolysporaceae</taxon>
        <taxon>Actinopolyspora</taxon>
    </lineage>
</organism>
<feature type="binding site" evidence="5">
    <location>
        <begin position="217"/>
        <end position="220"/>
    </location>
    <ligand>
        <name>substrate</name>
    </ligand>
</feature>
<comment type="caution">
    <text evidence="9">The sequence shown here is derived from an EMBL/GenBank/DDBJ whole genome shotgun (WGS) entry which is preliminary data.</text>
</comment>
<dbReference type="Pfam" id="PF17827">
    <property type="entry name" value="PrmC_N"/>
    <property type="match status" value="1"/>
</dbReference>
<dbReference type="RefSeq" id="WP_106112669.1">
    <property type="nucleotide sequence ID" value="NZ_PVSR01000003.1"/>
</dbReference>
<dbReference type="SUPFAM" id="SSF53335">
    <property type="entry name" value="S-adenosyl-L-methionine-dependent methyltransferases"/>
    <property type="match status" value="1"/>
</dbReference>
<protein>
    <recommendedName>
        <fullName evidence="5">Release factor glutamine methyltransferase</fullName>
        <shortName evidence="5">RF MTase</shortName>
        <ecNumber evidence="5">2.1.1.297</ecNumber>
    </recommendedName>
    <alternativeName>
        <fullName evidence="5">N5-glutamine methyltransferase PrmC</fullName>
    </alternativeName>
    <alternativeName>
        <fullName evidence="5">Protein-(glutamine-N5) MTase PrmC</fullName>
    </alternativeName>
    <alternativeName>
        <fullName evidence="5">Protein-glutamine N-methyltransferase PrmC</fullName>
    </alternativeName>
</protein>
<dbReference type="NCBIfam" id="TIGR00536">
    <property type="entry name" value="hemK_fam"/>
    <property type="match status" value="1"/>
</dbReference>
<reference evidence="9 10" key="1">
    <citation type="submission" date="2018-03" db="EMBL/GenBank/DDBJ databases">
        <title>Actinopolyspora mortivallis from Sahara, screening for active biomolecules.</title>
        <authorList>
            <person name="Selama O."/>
            <person name="Wellington E.M.H."/>
            <person name="Hacene H."/>
        </authorList>
    </citation>
    <scope>NUCLEOTIDE SEQUENCE [LARGE SCALE GENOMIC DNA]</scope>
    <source>
        <strain evidence="9 10">M5A</strain>
    </source>
</reference>
<evidence type="ECO:0000256" key="1">
    <source>
        <dbReference type="ARBA" id="ARBA00022603"/>
    </source>
</evidence>
<feature type="binding site" evidence="5">
    <location>
        <position position="167"/>
    </location>
    <ligand>
        <name>S-adenosyl-L-methionine</name>
        <dbReference type="ChEBI" id="CHEBI:59789"/>
    </ligand>
</feature>
<evidence type="ECO:0000256" key="4">
    <source>
        <dbReference type="ARBA" id="ARBA00048391"/>
    </source>
</evidence>
<comment type="catalytic activity">
    <reaction evidence="4 5">
        <text>L-glutaminyl-[peptide chain release factor] + S-adenosyl-L-methionine = N(5)-methyl-L-glutaminyl-[peptide chain release factor] + S-adenosyl-L-homocysteine + H(+)</text>
        <dbReference type="Rhea" id="RHEA:42896"/>
        <dbReference type="Rhea" id="RHEA-COMP:10271"/>
        <dbReference type="Rhea" id="RHEA-COMP:10272"/>
        <dbReference type="ChEBI" id="CHEBI:15378"/>
        <dbReference type="ChEBI" id="CHEBI:30011"/>
        <dbReference type="ChEBI" id="CHEBI:57856"/>
        <dbReference type="ChEBI" id="CHEBI:59789"/>
        <dbReference type="ChEBI" id="CHEBI:61891"/>
        <dbReference type="EC" id="2.1.1.297"/>
    </reaction>
</comment>